<comment type="caution">
    <text evidence="1">The sequence shown here is derived from an EMBL/GenBank/DDBJ whole genome shotgun (WGS) entry which is preliminary data.</text>
</comment>
<dbReference type="AlphaFoldDB" id="A0AAV4VSI9"/>
<reference evidence="1 2" key="1">
    <citation type="submission" date="2021-06" db="EMBL/GenBank/DDBJ databases">
        <title>Caerostris darwini draft genome.</title>
        <authorList>
            <person name="Kono N."/>
            <person name="Arakawa K."/>
        </authorList>
    </citation>
    <scope>NUCLEOTIDE SEQUENCE [LARGE SCALE GENOMIC DNA]</scope>
</reference>
<dbReference type="EMBL" id="BPLQ01013610">
    <property type="protein sequence ID" value="GIY73431.1"/>
    <property type="molecule type" value="Genomic_DNA"/>
</dbReference>
<sequence>MSPVEDIAKTTLNHDLLNKAAGINVRGIEYWFSLRYKKGIYGFRLGLQISVGKNIATAFEMERWNKCIAAIKLLLSARFEWCLKNAQFAL</sequence>
<dbReference type="Proteomes" id="UP001054837">
    <property type="component" value="Unassembled WGS sequence"/>
</dbReference>
<evidence type="ECO:0000313" key="2">
    <source>
        <dbReference type="Proteomes" id="UP001054837"/>
    </source>
</evidence>
<keyword evidence="2" id="KW-1185">Reference proteome</keyword>
<name>A0AAV4VSI9_9ARAC</name>
<evidence type="ECO:0000313" key="1">
    <source>
        <dbReference type="EMBL" id="GIY73431.1"/>
    </source>
</evidence>
<protein>
    <submittedName>
        <fullName evidence="1">Uncharacterized protein</fullName>
    </submittedName>
</protein>
<accession>A0AAV4VSI9</accession>
<proteinExistence type="predicted"/>
<gene>
    <name evidence="1" type="ORF">CDAR_493811</name>
</gene>
<organism evidence="1 2">
    <name type="scientific">Caerostris darwini</name>
    <dbReference type="NCBI Taxonomy" id="1538125"/>
    <lineage>
        <taxon>Eukaryota</taxon>
        <taxon>Metazoa</taxon>
        <taxon>Ecdysozoa</taxon>
        <taxon>Arthropoda</taxon>
        <taxon>Chelicerata</taxon>
        <taxon>Arachnida</taxon>
        <taxon>Araneae</taxon>
        <taxon>Araneomorphae</taxon>
        <taxon>Entelegynae</taxon>
        <taxon>Araneoidea</taxon>
        <taxon>Araneidae</taxon>
        <taxon>Caerostris</taxon>
    </lineage>
</organism>